<evidence type="ECO:0000256" key="2">
    <source>
        <dbReference type="ARBA" id="ARBA00012513"/>
    </source>
</evidence>
<dbReference type="Gene3D" id="1.10.510.10">
    <property type="entry name" value="Transferase(Phosphotransferase) domain 1"/>
    <property type="match status" value="1"/>
</dbReference>
<feature type="compositionally biased region" description="Pro residues" evidence="11">
    <location>
        <begin position="695"/>
        <end position="705"/>
    </location>
</feature>
<feature type="compositionally biased region" description="Basic and acidic residues" evidence="11">
    <location>
        <begin position="410"/>
        <end position="421"/>
    </location>
</feature>
<name>A0ABR5T6C0_9BURK</name>
<dbReference type="PANTHER" id="PTHR43671">
    <property type="entry name" value="SERINE/THREONINE-PROTEIN KINASE NEK"/>
    <property type="match status" value="1"/>
</dbReference>
<feature type="compositionally biased region" description="Low complexity" evidence="11">
    <location>
        <begin position="344"/>
        <end position="373"/>
    </location>
</feature>
<evidence type="ECO:0000256" key="8">
    <source>
        <dbReference type="ARBA" id="ARBA00047899"/>
    </source>
</evidence>
<evidence type="ECO:0000256" key="4">
    <source>
        <dbReference type="ARBA" id="ARBA00022679"/>
    </source>
</evidence>
<feature type="compositionally biased region" description="Low complexity" evidence="11">
    <location>
        <begin position="390"/>
        <end position="400"/>
    </location>
</feature>
<feature type="compositionally biased region" description="Basic and acidic residues" evidence="11">
    <location>
        <begin position="334"/>
        <end position="343"/>
    </location>
</feature>
<keyword evidence="6 13" id="KW-0418">Kinase</keyword>
<evidence type="ECO:0000256" key="11">
    <source>
        <dbReference type="SAM" id="MobiDB-lite"/>
    </source>
</evidence>
<keyword evidence="7 10" id="KW-0067">ATP-binding</keyword>
<accession>A0ABR5T6C0</accession>
<organism evidence="13 14">
    <name type="scientific">Burkholderia savannae</name>
    <dbReference type="NCBI Taxonomy" id="1637837"/>
    <lineage>
        <taxon>Bacteria</taxon>
        <taxon>Pseudomonadati</taxon>
        <taxon>Pseudomonadota</taxon>
        <taxon>Betaproteobacteria</taxon>
        <taxon>Burkholderiales</taxon>
        <taxon>Burkholderiaceae</taxon>
        <taxon>Burkholderia</taxon>
        <taxon>pseudomallei group</taxon>
    </lineage>
</organism>
<feature type="compositionally biased region" description="Polar residues" evidence="11">
    <location>
        <begin position="728"/>
        <end position="741"/>
    </location>
</feature>
<dbReference type="SUPFAM" id="SSF56112">
    <property type="entry name" value="Protein kinase-like (PK-like)"/>
    <property type="match status" value="1"/>
</dbReference>
<comment type="catalytic activity">
    <reaction evidence="9">
        <text>L-seryl-[protein] + ATP = O-phospho-L-seryl-[protein] + ADP + H(+)</text>
        <dbReference type="Rhea" id="RHEA:17989"/>
        <dbReference type="Rhea" id="RHEA-COMP:9863"/>
        <dbReference type="Rhea" id="RHEA-COMP:11604"/>
        <dbReference type="ChEBI" id="CHEBI:15378"/>
        <dbReference type="ChEBI" id="CHEBI:29999"/>
        <dbReference type="ChEBI" id="CHEBI:30616"/>
        <dbReference type="ChEBI" id="CHEBI:83421"/>
        <dbReference type="ChEBI" id="CHEBI:456216"/>
        <dbReference type="EC" id="2.7.11.1"/>
    </reaction>
</comment>
<dbReference type="InterPro" id="IPR000719">
    <property type="entry name" value="Prot_kinase_dom"/>
</dbReference>
<evidence type="ECO:0000256" key="5">
    <source>
        <dbReference type="ARBA" id="ARBA00022741"/>
    </source>
</evidence>
<evidence type="ECO:0000256" key="6">
    <source>
        <dbReference type="ARBA" id="ARBA00022777"/>
    </source>
</evidence>
<evidence type="ECO:0000313" key="14">
    <source>
        <dbReference type="Proteomes" id="UP000070255"/>
    </source>
</evidence>
<feature type="compositionally biased region" description="Low complexity" evidence="11">
    <location>
        <begin position="754"/>
        <end position="767"/>
    </location>
</feature>
<keyword evidence="3 13" id="KW-0723">Serine/threonine-protein kinase</keyword>
<dbReference type="EC" id="2.7.11.1" evidence="2"/>
<reference evidence="13 14" key="1">
    <citation type="submission" date="2015-11" db="EMBL/GenBank/DDBJ databases">
        <authorList>
            <person name="Sahl J."/>
            <person name="Wagner D."/>
            <person name="Keim P."/>
        </authorList>
    </citation>
    <scope>NUCLEOTIDE SEQUENCE [LARGE SCALE GENOMIC DNA]</scope>
    <source>
        <strain evidence="13 14">BDU18</strain>
    </source>
</reference>
<comment type="similarity">
    <text evidence="1">Belongs to the protein kinase superfamily. NEK Ser/Thr protein kinase family. NIMA subfamily.</text>
</comment>
<dbReference type="InterPro" id="IPR017441">
    <property type="entry name" value="Protein_kinase_ATP_BS"/>
</dbReference>
<evidence type="ECO:0000259" key="12">
    <source>
        <dbReference type="PROSITE" id="PS50011"/>
    </source>
</evidence>
<dbReference type="CDD" id="cd14014">
    <property type="entry name" value="STKc_PknB_like"/>
    <property type="match status" value="1"/>
</dbReference>
<protein>
    <recommendedName>
        <fullName evidence="2">non-specific serine/threonine protein kinase</fullName>
        <ecNumber evidence="2">2.7.11.1</ecNumber>
    </recommendedName>
</protein>
<dbReference type="PANTHER" id="PTHR43671:SF98">
    <property type="entry name" value="SERINE_THREONINE-PROTEIN KINASE NEK11"/>
    <property type="match status" value="1"/>
</dbReference>
<comment type="caution">
    <text evidence="13">The sequence shown here is derived from an EMBL/GenBank/DDBJ whole genome shotgun (WGS) entry which is preliminary data.</text>
</comment>
<feature type="domain" description="Protein kinase" evidence="12">
    <location>
        <begin position="36"/>
        <end position="321"/>
    </location>
</feature>
<evidence type="ECO:0000256" key="1">
    <source>
        <dbReference type="ARBA" id="ARBA00010886"/>
    </source>
</evidence>
<dbReference type="GO" id="GO:0004674">
    <property type="term" value="F:protein serine/threonine kinase activity"/>
    <property type="evidence" value="ECO:0007669"/>
    <property type="project" value="UniProtKB-KW"/>
</dbReference>
<feature type="compositionally biased region" description="Low complexity" evidence="11">
    <location>
        <begin position="443"/>
        <end position="454"/>
    </location>
</feature>
<comment type="catalytic activity">
    <reaction evidence="8">
        <text>L-threonyl-[protein] + ATP = O-phospho-L-threonyl-[protein] + ADP + H(+)</text>
        <dbReference type="Rhea" id="RHEA:46608"/>
        <dbReference type="Rhea" id="RHEA-COMP:11060"/>
        <dbReference type="Rhea" id="RHEA-COMP:11605"/>
        <dbReference type="ChEBI" id="CHEBI:15378"/>
        <dbReference type="ChEBI" id="CHEBI:30013"/>
        <dbReference type="ChEBI" id="CHEBI:30616"/>
        <dbReference type="ChEBI" id="CHEBI:61977"/>
        <dbReference type="ChEBI" id="CHEBI:456216"/>
        <dbReference type="EC" id="2.7.11.1"/>
    </reaction>
</comment>
<dbReference type="SMART" id="SM00219">
    <property type="entry name" value="TyrKc"/>
    <property type="match status" value="1"/>
</dbReference>
<gene>
    <name evidence="13" type="ORF">WS72_20640</name>
</gene>
<feature type="region of interest" description="Disordered" evidence="11">
    <location>
        <begin position="316"/>
        <end position="599"/>
    </location>
</feature>
<feature type="compositionally biased region" description="Low complexity" evidence="11">
    <location>
        <begin position="668"/>
        <end position="689"/>
    </location>
</feature>
<evidence type="ECO:0000256" key="10">
    <source>
        <dbReference type="PROSITE-ProRule" id="PRU10141"/>
    </source>
</evidence>
<feature type="region of interest" description="Disordered" evidence="11">
    <location>
        <begin position="782"/>
        <end position="808"/>
    </location>
</feature>
<feature type="compositionally biased region" description="Low complexity" evidence="11">
    <location>
        <begin position="782"/>
        <end position="806"/>
    </location>
</feature>
<feature type="compositionally biased region" description="Low complexity" evidence="11">
    <location>
        <begin position="706"/>
        <end position="727"/>
    </location>
</feature>
<dbReference type="Pfam" id="PF00069">
    <property type="entry name" value="Pkinase"/>
    <property type="match status" value="1"/>
</dbReference>
<sequence length="882" mass="90281">MTDAFSRDNEQETVTRSAAAEFAVRPLPLGHRLGELQLDEVLGVGGFGIVYRAFDRTLRRAVAIKEYMPSMLATRGGDYTVSLRSERFAQAFDAGRSAFLNEARLLAQFDHPGLVKVLHFWESHGTAYMVMPFYEGRTLKQLLDGGAQMGETQLRNIVAALLGALDTLHRAQCFHRDIALDNILIRPDGNPILLDFGAARKRIGDLVDDSAMMIKPGYAPIEQYTDDPAFGQGPWTDLYALGAVMHAMVAGELPPAAVVRSIKDTYRPLAARELTAREPYSPAFLAAIDHALQLKIADRPESVAEFAAELGLREFDRPPYVSPMPATPTQAQPREPESDRDAGAARSGAEQAAASGSSGAGRSDNADAAATAAWPDGERARQSSPHRQADAGSAAAAQGGVEPGASAAEPQHRQAGDERATSARSGAEQAQLQSYRQAGERGAAAAKPDEAAAAPSPPPRRPTDDRDASRSQSGVERAAPQPPSRGHASEQDSLPARPVAGDASRQSASASSDGMPPSGADGRRTSEMPLARDATGARENAGAGAVPAAGTGHAAGASRAAASPSGASAFAASASGAFASAASTPGASTPGTSAAARPAALRGDVRNRLRDRRTIAYAGGALAAVLAIGIGVASLLKPSGPAETAATNVSGPPSPAATNASAPPPPAATTAATAATATPAPGDTPASASVLAQREPPPALAPPPAAALADTTAPTPAPAPTVATTVTSEAALQPSQTTSPGAQPASPQIAKNDAGGAPAQHAPAANLAPKGSLDATETVIANSPASGVAPPPATSVAAEAAAAADQRPPDMQETIPVRFHVRPWGDVYVSGVRRGASPPLRALSLAPGVYQIEIRNGTLPPLRRTVKIDPGSKPINIDYAFE</sequence>
<feature type="compositionally biased region" description="Low complexity" evidence="11">
    <location>
        <begin position="541"/>
        <end position="599"/>
    </location>
</feature>
<evidence type="ECO:0000256" key="9">
    <source>
        <dbReference type="ARBA" id="ARBA00048679"/>
    </source>
</evidence>
<feature type="binding site" evidence="10">
    <location>
        <position position="65"/>
    </location>
    <ligand>
        <name>ATP</name>
        <dbReference type="ChEBI" id="CHEBI:30616"/>
    </ligand>
</feature>
<feature type="region of interest" description="Disordered" evidence="11">
    <location>
        <begin position="639"/>
        <end position="767"/>
    </location>
</feature>
<dbReference type="InterPro" id="IPR020635">
    <property type="entry name" value="Tyr_kinase_cat_dom"/>
</dbReference>
<proteinExistence type="inferred from homology"/>
<dbReference type="EMBL" id="LNJQ01000004">
    <property type="protein sequence ID" value="KWZ37397.1"/>
    <property type="molecule type" value="Genomic_DNA"/>
</dbReference>
<evidence type="ECO:0000313" key="13">
    <source>
        <dbReference type="EMBL" id="KWZ37397.1"/>
    </source>
</evidence>
<dbReference type="InterPro" id="IPR008266">
    <property type="entry name" value="Tyr_kinase_AS"/>
</dbReference>
<evidence type="ECO:0000256" key="3">
    <source>
        <dbReference type="ARBA" id="ARBA00022527"/>
    </source>
</evidence>
<dbReference type="PROSITE" id="PS00107">
    <property type="entry name" value="PROTEIN_KINASE_ATP"/>
    <property type="match status" value="1"/>
</dbReference>
<dbReference type="Proteomes" id="UP000070255">
    <property type="component" value="Unassembled WGS sequence"/>
</dbReference>
<dbReference type="PROSITE" id="PS50011">
    <property type="entry name" value="PROTEIN_KINASE_DOM"/>
    <property type="match status" value="1"/>
</dbReference>
<feature type="compositionally biased region" description="Polar residues" evidence="11">
    <location>
        <begin position="422"/>
        <end position="436"/>
    </location>
</feature>
<keyword evidence="14" id="KW-1185">Reference proteome</keyword>
<feature type="compositionally biased region" description="Low complexity" evidence="11">
    <location>
        <begin position="500"/>
        <end position="514"/>
    </location>
</feature>
<dbReference type="InterPro" id="IPR050660">
    <property type="entry name" value="NEK_Ser/Thr_kinase"/>
</dbReference>
<dbReference type="InterPro" id="IPR011009">
    <property type="entry name" value="Kinase-like_dom_sf"/>
</dbReference>
<evidence type="ECO:0000256" key="7">
    <source>
        <dbReference type="ARBA" id="ARBA00022840"/>
    </source>
</evidence>
<dbReference type="PROSITE" id="PS00109">
    <property type="entry name" value="PROTEIN_KINASE_TYR"/>
    <property type="match status" value="1"/>
</dbReference>
<keyword evidence="5 10" id="KW-0547">Nucleotide-binding</keyword>
<keyword evidence="4" id="KW-0808">Transferase</keyword>
<dbReference type="RefSeq" id="WP_060822569.1">
    <property type="nucleotide sequence ID" value="NZ_LNJQ01000004.1"/>
</dbReference>